<feature type="domain" description="DUF7168" evidence="3">
    <location>
        <begin position="45"/>
        <end position="179"/>
    </location>
</feature>
<evidence type="ECO:0000259" key="3">
    <source>
        <dbReference type="Pfam" id="PF23771"/>
    </source>
</evidence>
<dbReference type="AlphaFoldDB" id="A0A7D7SHC9"/>
<dbReference type="InterPro" id="IPR016868">
    <property type="entry name" value="Phage_B3_Orf5"/>
</dbReference>
<reference evidence="4 5" key="1">
    <citation type="submission" date="2020-07" db="EMBL/GenBank/DDBJ databases">
        <title>Genomic diversity of species in the Neisseriaceae family.</title>
        <authorList>
            <person name="Vincent A.T."/>
            <person name="Bernet E."/>
            <person name="Veyrier F.J."/>
        </authorList>
    </citation>
    <scope>NUCLEOTIDE SEQUENCE [LARGE SCALE GENOMIC DNA]</scope>
    <source>
        <strain evidence="4 5">DSM 22244</strain>
    </source>
</reference>
<dbReference type="Pfam" id="PF10979">
    <property type="entry name" value="DUF2786"/>
    <property type="match status" value="1"/>
</dbReference>
<evidence type="ECO:0000313" key="4">
    <source>
        <dbReference type="EMBL" id="QMT39967.1"/>
    </source>
</evidence>
<feature type="domain" description="DUF2786" evidence="2">
    <location>
        <begin position="5"/>
        <end position="42"/>
    </location>
</feature>
<dbReference type="Proteomes" id="UP000514752">
    <property type="component" value="Chromosome"/>
</dbReference>
<accession>A0A7D7SHC9</accession>
<evidence type="ECO:0000313" key="5">
    <source>
        <dbReference type="Proteomes" id="UP000514752"/>
    </source>
</evidence>
<protein>
    <submittedName>
        <fullName evidence="4">DUF2786 domain-containing protein</fullName>
    </submittedName>
</protein>
<name>A0A7D7SHC9_9NEIS</name>
<sequence length="228" mass="25250">MDKEKALEKIKKCLALSQSANEHEAAQALKQAQALMRQHGISDAEVALSDIREHSCAGRTAAKMPGWQAMLANTVAGAFGCGWYLGGDWREPRIRYYGVDNKAELAAYAYDVLLRQVKAARKDYMATVLKRVRLAKNKTYRADEFCKGWILGVQRKVGKFANGEREQALLQQFGDNLGLNQTKTRESTPGGHAKQAGNLDRFLGHEKGKHAQLHHAMGGEDLKRLGAT</sequence>
<feature type="region of interest" description="Disordered" evidence="1">
    <location>
        <begin position="208"/>
        <end position="228"/>
    </location>
</feature>
<dbReference type="EMBL" id="CP059567">
    <property type="protein sequence ID" value="QMT39967.1"/>
    <property type="molecule type" value="Genomic_DNA"/>
</dbReference>
<dbReference type="PIRSF" id="PIRSF028111">
    <property type="entry name" value="UCP028111"/>
    <property type="match status" value="1"/>
</dbReference>
<proteinExistence type="predicted"/>
<gene>
    <name evidence="4" type="ORF">H3L94_08915</name>
</gene>
<dbReference type="KEGG" id="nsg:H3L94_08915"/>
<evidence type="ECO:0000256" key="1">
    <source>
        <dbReference type="SAM" id="MobiDB-lite"/>
    </source>
</evidence>
<dbReference type="Pfam" id="PF23771">
    <property type="entry name" value="DUF7168"/>
    <property type="match status" value="1"/>
</dbReference>
<dbReference type="InterPro" id="IPR055592">
    <property type="entry name" value="DUF7168"/>
</dbReference>
<dbReference type="InterPro" id="IPR024498">
    <property type="entry name" value="DUF2786"/>
</dbReference>
<dbReference type="RefSeq" id="WP_182121725.1">
    <property type="nucleotide sequence ID" value="NZ_CP059567.1"/>
</dbReference>
<feature type="compositionally biased region" description="Basic and acidic residues" evidence="1">
    <location>
        <begin position="217"/>
        <end position="228"/>
    </location>
</feature>
<organism evidence="4 5">
    <name type="scientific">Neisseria shayeganii</name>
    <dbReference type="NCBI Taxonomy" id="607712"/>
    <lineage>
        <taxon>Bacteria</taxon>
        <taxon>Pseudomonadati</taxon>
        <taxon>Pseudomonadota</taxon>
        <taxon>Betaproteobacteria</taxon>
        <taxon>Neisseriales</taxon>
        <taxon>Neisseriaceae</taxon>
        <taxon>Neisseria</taxon>
    </lineage>
</organism>
<evidence type="ECO:0000259" key="2">
    <source>
        <dbReference type="Pfam" id="PF10979"/>
    </source>
</evidence>